<name>A0A9D5CMK3_9LILI</name>
<dbReference type="Gene3D" id="1.20.1280.50">
    <property type="match status" value="1"/>
</dbReference>
<gene>
    <name evidence="4" type="ORF">J5N97_017078</name>
</gene>
<evidence type="ECO:0000256" key="1">
    <source>
        <dbReference type="ARBA" id="ARBA00022441"/>
    </source>
</evidence>
<feature type="domain" description="F-box" evidence="3">
    <location>
        <begin position="39"/>
        <end position="85"/>
    </location>
</feature>
<dbReference type="SUPFAM" id="SSF81383">
    <property type="entry name" value="F-box domain"/>
    <property type="match status" value="1"/>
</dbReference>
<dbReference type="Pfam" id="PF00646">
    <property type="entry name" value="F-box"/>
    <property type="match status" value="1"/>
</dbReference>
<evidence type="ECO:0000313" key="4">
    <source>
        <dbReference type="EMBL" id="KAJ0975113.1"/>
    </source>
</evidence>
<sequence>MGSFLSAPVSKTELLEDSETSQAETCKRLRMMVSCDEDPRLIPSLPDEISLQILARVPRICYLSMKLVSRNWKAAISSNEVYLLRKELGTKGRKKKKMNKKKADGFLEKMKADGWKCWKPNASLNGSNHQSTCDWPKCSYAGFQQIWFAAAMRSPSGRYLVEACGTHRRNWLDIMKLSLNNVVRIP</sequence>
<protein>
    <recommendedName>
        <fullName evidence="3">F-box domain-containing protein</fullName>
    </recommendedName>
</protein>
<dbReference type="SMART" id="SM00256">
    <property type="entry name" value="FBOX"/>
    <property type="match status" value="1"/>
</dbReference>
<organism evidence="4 5">
    <name type="scientific">Dioscorea zingiberensis</name>
    <dbReference type="NCBI Taxonomy" id="325984"/>
    <lineage>
        <taxon>Eukaryota</taxon>
        <taxon>Viridiplantae</taxon>
        <taxon>Streptophyta</taxon>
        <taxon>Embryophyta</taxon>
        <taxon>Tracheophyta</taxon>
        <taxon>Spermatophyta</taxon>
        <taxon>Magnoliopsida</taxon>
        <taxon>Liliopsida</taxon>
        <taxon>Dioscoreales</taxon>
        <taxon>Dioscoreaceae</taxon>
        <taxon>Dioscorea</taxon>
    </lineage>
</organism>
<keyword evidence="2" id="KW-0677">Repeat</keyword>
<accession>A0A9D5CMK3</accession>
<dbReference type="PANTHER" id="PTHR46344:SF27">
    <property type="entry name" value="KELCH REPEAT SUPERFAMILY PROTEIN"/>
    <property type="match status" value="1"/>
</dbReference>
<evidence type="ECO:0000313" key="5">
    <source>
        <dbReference type="Proteomes" id="UP001085076"/>
    </source>
</evidence>
<keyword evidence="5" id="KW-1185">Reference proteome</keyword>
<reference evidence="4" key="1">
    <citation type="submission" date="2021-03" db="EMBL/GenBank/DDBJ databases">
        <authorList>
            <person name="Li Z."/>
            <person name="Yang C."/>
        </authorList>
    </citation>
    <scope>NUCLEOTIDE SEQUENCE</scope>
    <source>
        <strain evidence="4">Dzin_1.0</strain>
        <tissue evidence="4">Leaf</tissue>
    </source>
</reference>
<dbReference type="InterPro" id="IPR036047">
    <property type="entry name" value="F-box-like_dom_sf"/>
</dbReference>
<comment type="caution">
    <text evidence="4">The sequence shown here is derived from an EMBL/GenBank/DDBJ whole genome shotgun (WGS) entry which is preliminary data.</text>
</comment>
<dbReference type="Proteomes" id="UP001085076">
    <property type="component" value="Miscellaneous, Linkage group lg04"/>
</dbReference>
<proteinExistence type="predicted"/>
<dbReference type="OrthoDB" id="1609436at2759"/>
<dbReference type="EMBL" id="JAGGNH010000004">
    <property type="protein sequence ID" value="KAJ0975113.1"/>
    <property type="molecule type" value="Genomic_DNA"/>
</dbReference>
<dbReference type="InterPro" id="IPR001810">
    <property type="entry name" value="F-box_dom"/>
</dbReference>
<reference evidence="4" key="2">
    <citation type="journal article" date="2022" name="Hortic Res">
        <title>The genome of Dioscorea zingiberensis sheds light on the biosynthesis, origin and evolution of the medicinally important diosgenin saponins.</title>
        <authorList>
            <person name="Li Y."/>
            <person name="Tan C."/>
            <person name="Li Z."/>
            <person name="Guo J."/>
            <person name="Li S."/>
            <person name="Chen X."/>
            <person name="Wang C."/>
            <person name="Dai X."/>
            <person name="Yang H."/>
            <person name="Song W."/>
            <person name="Hou L."/>
            <person name="Xu J."/>
            <person name="Tong Z."/>
            <person name="Xu A."/>
            <person name="Yuan X."/>
            <person name="Wang W."/>
            <person name="Yang Q."/>
            <person name="Chen L."/>
            <person name="Sun Z."/>
            <person name="Wang K."/>
            <person name="Pan B."/>
            <person name="Chen J."/>
            <person name="Bao Y."/>
            <person name="Liu F."/>
            <person name="Qi X."/>
            <person name="Gang D.R."/>
            <person name="Wen J."/>
            <person name="Li J."/>
        </authorList>
    </citation>
    <scope>NUCLEOTIDE SEQUENCE</scope>
    <source>
        <strain evidence="4">Dzin_1.0</strain>
    </source>
</reference>
<dbReference type="PROSITE" id="PS50181">
    <property type="entry name" value="FBOX"/>
    <property type="match status" value="1"/>
</dbReference>
<evidence type="ECO:0000259" key="3">
    <source>
        <dbReference type="PROSITE" id="PS50181"/>
    </source>
</evidence>
<dbReference type="CDD" id="cd22152">
    <property type="entry name" value="F-box_AtAFR-like"/>
    <property type="match status" value="1"/>
</dbReference>
<dbReference type="AlphaFoldDB" id="A0A9D5CMK3"/>
<evidence type="ECO:0000256" key="2">
    <source>
        <dbReference type="ARBA" id="ARBA00022737"/>
    </source>
</evidence>
<dbReference type="PANTHER" id="PTHR46344">
    <property type="entry name" value="OS02G0202900 PROTEIN"/>
    <property type="match status" value="1"/>
</dbReference>
<keyword evidence="1" id="KW-0880">Kelch repeat</keyword>